<dbReference type="NCBIfam" id="TIGR01901">
    <property type="entry name" value="adhes_NPXG"/>
    <property type="match status" value="1"/>
</dbReference>
<dbReference type="Proteomes" id="UP001629392">
    <property type="component" value="Unassembled WGS sequence"/>
</dbReference>
<dbReference type="InterPro" id="IPR008638">
    <property type="entry name" value="FhaB/CdiA-like_TPS"/>
</dbReference>
<reference evidence="4 5" key="1">
    <citation type="journal article" date="2024" name="Chem. Sci.">
        <title>Discovery of megapolipeptins by genome mining of a Burkholderiales bacteria collection.</title>
        <authorList>
            <person name="Paulo B.S."/>
            <person name="Recchia M.J.J."/>
            <person name="Lee S."/>
            <person name="Fergusson C.H."/>
            <person name="Romanowski S.B."/>
            <person name="Hernandez A."/>
            <person name="Krull N."/>
            <person name="Liu D.Y."/>
            <person name="Cavanagh H."/>
            <person name="Bos A."/>
            <person name="Gray C.A."/>
            <person name="Murphy B.T."/>
            <person name="Linington R.G."/>
            <person name="Eustaquio A.S."/>
        </authorList>
    </citation>
    <scope>NUCLEOTIDE SEQUENCE [LARGE SCALE GENOMIC DNA]</scope>
    <source>
        <strain evidence="4 5">RL17-350-BIC-E</strain>
    </source>
</reference>
<feature type="signal peptide" evidence="2">
    <location>
        <begin position="1"/>
        <end position="27"/>
    </location>
</feature>
<dbReference type="SMART" id="SM00912">
    <property type="entry name" value="Haemagg_act"/>
    <property type="match status" value="1"/>
</dbReference>
<comment type="caution">
    <text evidence="4">The sequence shown here is derived from an EMBL/GenBank/DDBJ whole genome shotgun (WGS) entry which is preliminary data.</text>
</comment>
<accession>A0ABW9E7K8</accession>
<evidence type="ECO:0000256" key="2">
    <source>
        <dbReference type="SAM" id="SignalP"/>
    </source>
</evidence>
<evidence type="ECO:0000256" key="1">
    <source>
        <dbReference type="SAM" id="MobiDB-lite"/>
    </source>
</evidence>
<dbReference type="Pfam" id="PF05860">
    <property type="entry name" value="TPS"/>
    <property type="match status" value="1"/>
</dbReference>
<feature type="region of interest" description="Disordered" evidence="1">
    <location>
        <begin position="2550"/>
        <end position="2582"/>
    </location>
</feature>
<protein>
    <submittedName>
        <fullName evidence="4">Filamentous hemagglutinin N-terminal domain-containing protein</fullName>
    </submittedName>
</protein>
<feature type="chain" id="PRO_5045813543" evidence="2">
    <location>
        <begin position="28"/>
        <end position="2715"/>
    </location>
</feature>
<feature type="compositionally biased region" description="Polar residues" evidence="1">
    <location>
        <begin position="2550"/>
        <end position="2574"/>
    </location>
</feature>
<dbReference type="SUPFAM" id="SSF51126">
    <property type="entry name" value="Pectin lyase-like"/>
    <property type="match status" value="1"/>
</dbReference>
<feature type="region of interest" description="Disordered" evidence="1">
    <location>
        <begin position="2606"/>
        <end position="2635"/>
    </location>
</feature>
<dbReference type="RefSeq" id="WP_408151818.1">
    <property type="nucleotide sequence ID" value="NZ_JAQQCL010000001.1"/>
</dbReference>
<name>A0ABW9E7K8_9BURK</name>
<keyword evidence="5" id="KW-1185">Reference proteome</keyword>
<dbReference type="InterPro" id="IPR010069">
    <property type="entry name" value="CdiA_FHA1_rpt"/>
</dbReference>
<evidence type="ECO:0000313" key="5">
    <source>
        <dbReference type="Proteomes" id="UP001629392"/>
    </source>
</evidence>
<dbReference type="Gene3D" id="2.160.20.10">
    <property type="entry name" value="Single-stranded right-handed beta-helix, Pectin lyase-like"/>
    <property type="match status" value="1"/>
</dbReference>
<evidence type="ECO:0000259" key="3">
    <source>
        <dbReference type="SMART" id="SM00912"/>
    </source>
</evidence>
<proteinExistence type="predicted"/>
<gene>
    <name evidence="4" type="ORF">PQQ73_00600</name>
</gene>
<dbReference type="NCBIfam" id="TIGR01731">
    <property type="entry name" value="fil_hemag_20aa"/>
    <property type="match status" value="9"/>
</dbReference>
<dbReference type="EMBL" id="JAQQCL010000001">
    <property type="protein sequence ID" value="MFM0714827.1"/>
    <property type="molecule type" value="Genomic_DNA"/>
</dbReference>
<evidence type="ECO:0000313" key="4">
    <source>
        <dbReference type="EMBL" id="MFM0714827.1"/>
    </source>
</evidence>
<sequence>MRVTAVVMTVVMYFAPAVLLVDQTAHAAPIVDPRAPVTFQPTVTQTRTGVPVVNIAPANANGLSANQYSSFNVDSTGLVLNNSLIAGTPLLGGTLGANPNLNGRAATTILNQVTSTAPSTLAGPLEVFGSPAAVIISNPNGISVNGLSLTNASNLVLTTGEPQFITGPGGTPTAFAYAGAVSYAVSSGNITINGPAGVNGPGAGIEGTVGNIDLIGHSVNLAAPLYANQAVNVITGNQSVTPTSTGASGTTYGVSNVAAGTPGAFAVDASQYGSVTAGQVYIVSTAAGQGVNMQGPLAATAGNLTVNSNGDITVGQTYANQNVALTSAGKVSVADTGQANQNYTVNAAGDINATGSVSAGQDVSLTAGNNLNAASVAANGQASLVAGNSITLGSLSANAINLQTGTGDLTVNSALSAPGTIAAAAGRDVTINGTVQGGSTVALTGARNVTVNGAVTAVGDTTITARTGFVSVSGNAQSNGALTATAGQDVALGGTVQAQGPVSVTATNGSIVGQGNVASSNEAVSLTAGQNVQTGGSLQAGTDLSVRAGADATLVGTVTAPGAVTVTAGQDATLAGAATSGTALTVSAGRNASIDGTVASLGNMALSAAAGTLATTGDVVSLGTLNASGQQGVNLGGTVYSQGNASIRSGAGAVTVGGTVSSPGAITVNAAQDATVAGAVHSGSDTTVDAGGNVALNGGLEADGSGNASVTAGGNITGSGALNVANTTTLTAGNSITLTGAFQTGNDLSATAAQNVTTAAVTAVGNASVTATNGSATLGGDVLTGGNLGVIAGTDVNAPGSVTALGDLNLNAQGGNLTASGPVSAAGNATLNAGQNLALNGQTSVSGNAALTGTNITTQDVGVGGNFTATATQNLDTSSGTLSVNGTATLTGATVTTGNALIGGTYSATGSQSLTTTGTGAYLGDATLAGGAVTSSGTQMAAGTLTVSGSTVTNSGALSGLTAANINAADLVNSGTVYGQTENVSVANSTTNSGALMATRAFTLTTGALDNGNGVIFAGDVNDPTAATGDATVNVTGADGSFRNANGKILGQNSVTLNLPQQTIDPSSPAFGTVNGGHALNLLAAAITNSGTWTLPGTNVTVSASQGIRNTGTIGQAAGSLAFNGAVTNSGTIAAQDLTVNGSLANQVGATVQAGDAFTLNGSGTNAGTVEALNNLTITGTSYDNSNGTTKAGTGSAGIGNMAINLSGDLTNAGGTITATNDLTLSAANVINSGASGSGATTTTTTVIDNPALLMALLVGTDTLDTATIYGAENGFCCDITSTSQKVTLADALSPDGTAAGVTEGVLTLLPGSPPVTTSGTVTFVEVAVPTASGGTQKLWFVETSDNASQAIARKTIALPTVTETTTTAGGAAGASSVIAAGRDLSLTTGSLNNQGGTVSAGNDANLNVQSLNNSGSTYTSTVTDGVDLTSLNGFLAAAPSTISIWNNYYGDMAVGPYTVGTYIAPPGIRLDSPGTVTPVSTSSSMAVQGATGQIVAGHNVNLAGGDLTNAGTIAAANDVNITANSFTNQGTNSGTMTTTAGCAAGYSGCTAGATSSNNSQTYSYQQINANVTAGNDIVIAANAVSNTYGNLVAGRNVVIGGAGTSASDGSVTPTNLTQAASVTNTSGAIAAGNDVDINASNLVNTIAAPVQVHENYGSSTPFTGCSSNCEAYVDVQSASPSTITANHDVNLKAGTFANTGSLVTGLNNVTINATASASSDNQYLNAYWHANLSYYDANFPAWGCAGNAAQCASLYGSAYQSAQAQGPAGLLDAVGLPDFVAGTIQAGNTLAVNSPTLTNTGNVIGQTVNLTGSTLVNGLTNPNAYTPPPAVAGQVITLGPPSVPSTATTAVNAAGLVTNLAGQPVSVTGAAGLPSNSPIGVTTVGRPVAPSVGSASAPAGTTVTTVGGQTLNVTYLLNSPASAVTGDLSPAALLAQLPASLQPDTTQFYYDPYTQAQQVEQAALQATGQSSFYALPAQTDSQTQQTVNNLDTAALYGAALQYAEQNNIALGTQLSQSQLAQINAPMLWYVEETVPEPGCTATGNGACPTVQALMPEVLLPQNFATVNADGTITGTNVALNYANSILNTGSVNAENLTVNTGSLTNEQRSTNVGDIYAKLAGGAGVTETTGTVVQQGGLMSAANYQLNVDTLNQIGGALQQVNADGSANDAATAQLLANLKDQLGGNFTQSSVSDNLQTSVVADQSMSTWGTVFMMVDMVIISIGSAGAASAAIGAMAGAAAGSGATFAAAGTTAGALGAGVGNAALAAAVGGMVNSAMGQSLSGDGFNLGHMFEAGATAFVTAGLTNGITYVNGALGFTTTASSNSLAALAGVQAVGNVILPGATAATGNTLQTVLALAAITGIQAGTQSLIEGSSFLTDLRNDGIANLAAAGAFAIGNDGEAGYLNEGEYIAAHAALGCAASAAVGTGCAAGAVGAAASAAFSPDFISGIDPSGAPLDQGQLAVLAAFATAMGGGSAALTGLNVQGATSAAQNEALNNDAGSPGHTAAAVKNGGVAGAAWNLAVVAAGLADQGGAWLVNQFALVANGNRQQQPPSDPNKQLESNDGNDTPSGTAGAVVTPSISVPLPGGAMATIPPVVVPGAPIMSSGGGGNDSESTSTGQGAATNTAAEGNPTIQFGANDNQSSHTFRHVISGGYDATAVQNAVTGDLNNIGASLPQGQYTGTVVVNGTTFNYSAYKLPNGTINVGRITPPR</sequence>
<feature type="compositionally biased region" description="Polar residues" evidence="1">
    <location>
        <begin position="2615"/>
        <end position="2635"/>
    </location>
</feature>
<dbReference type="InterPro" id="IPR011050">
    <property type="entry name" value="Pectin_lyase_fold/virulence"/>
</dbReference>
<feature type="domain" description="Filamentous haemagglutinin FhaB/tRNA nuclease CdiA-like TPS" evidence="3">
    <location>
        <begin position="47"/>
        <end position="167"/>
    </location>
</feature>
<dbReference type="InterPro" id="IPR012334">
    <property type="entry name" value="Pectin_lyas_fold"/>
</dbReference>
<keyword evidence="2" id="KW-0732">Signal</keyword>
<organism evidence="4 5">
    <name type="scientific">Paraburkholderia strydomiana</name>
    <dbReference type="NCBI Taxonomy" id="1245417"/>
    <lineage>
        <taxon>Bacteria</taxon>
        <taxon>Pseudomonadati</taxon>
        <taxon>Pseudomonadota</taxon>
        <taxon>Betaproteobacteria</taxon>
        <taxon>Burkholderiales</taxon>
        <taxon>Burkholderiaceae</taxon>
        <taxon>Paraburkholderia</taxon>
    </lineage>
</organism>